<evidence type="ECO:0000256" key="7">
    <source>
        <dbReference type="ARBA" id="ARBA00022741"/>
    </source>
</evidence>
<feature type="compositionally biased region" description="Polar residues" evidence="12">
    <location>
        <begin position="742"/>
        <end position="754"/>
    </location>
</feature>
<keyword evidence="6" id="KW-0808">Transferase</keyword>
<proteinExistence type="predicted"/>
<dbReference type="PROSITE" id="PS50011">
    <property type="entry name" value="PROTEIN_KINASE_DOM"/>
    <property type="match status" value="1"/>
</dbReference>
<keyword evidence="3" id="KW-0963">Cytoplasm</keyword>
<feature type="region of interest" description="Disordered" evidence="12">
    <location>
        <begin position="467"/>
        <end position="722"/>
    </location>
</feature>
<comment type="catalytic activity">
    <reaction evidence="11">
        <text>L-seryl-[protein] + ATP = O-phospho-L-seryl-[protein] + ADP + H(+)</text>
        <dbReference type="Rhea" id="RHEA:17989"/>
        <dbReference type="Rhea" id="RHEA-COMP:9863"/>
        <dbReference type="Rhea" id="RHEA-COMP:11604"/>
        <dbReference type="ChEBI" id="CHEBI:15378"/>
        <dbReference type="ChEBI" id="CHEBI:29999"/>
        <dbReference type="ChEBI" id="CHEBI:30616"/>
        <dbReference type="ChEBI" id="CHEBI:83421"/>
        <dbReference type="ChEBI" id="CHEBI:456216"/>
        <dbReference type="EC" id="2.7.11.1"/>
    </reaction>
</comment>
<dbReference type="GeneID" id="54489962"/>
<dbReference type="CDD" id="cd14037">
    <property type="entry name" value="STKc_NAK_like"/>
    <property type="match status" value="1"/>
</dbReference>
<evidence type="ECO:0000313" key="15">
    <source>
        <dbReference type="Proteomes" id="UP000799437"/>
    </source>
</evidence>
<evidence type="ECO:0000256" key="12">
    <source>
        <dbReference type="SAM" id="MobiDB-lite"/>
    </source>
</evidence>
<sequence>MASTFSSRPAAYHVPIASNNAPPGTFIPGTKVQVGNHRVVIEKYLSEGGFAHVYVVRIPRSGDKYETAVLKRVAVPDKDALANMRTEVETMKKLKGHKHIVTYMDSHASQLQGGGYEVFLLMEYCQGGGLIDFMNTRLQHRLTEPEILKIFSDVSEGVASMHYLKPPLLHRDLKVENVLISTSGSSRLYKVADFGSTAPPRPAATTAQEGRLIEEDIQRHTTLQYRSPEMIDVYRKQPIDEKSDIWALGVLLYKLCYYTTPFEDQGQMAILNASFKYPQYPSFSDRIKRLIGSMLKESPKARPNIYQVVAEICSMRNTSIPIKDIYAQRTQPEGQRYQELPSPEIVSSPPVIGIQKAAPVQEKQAIPDVVPMRRGRPTGPNQNLSAAKPSAPNRVAGDPFAALDSTSVSERSAAADELAAKFPSLDEFSILHDKGTKFQFSGASSPKEAPPESLNRRVTAALADEVFAKPTPPPKEKLPPLKPQPSSVAAPATKKPVPAERPEFRPPLISRQTSPQRARMVSTGTGASPPASPKVRPARLPEINARPIWRVPTDVHGRNASQPRPEEVSGRTAPTLHPEHALPPRPSMTDAQRSKSQMGSTLQIPKSPASSRPSLESSRPSALDINDPVARSKSTAGIRQRPTSLHFESSIDYLRVRENRPTDSSRGPVTPDADAEPEDKNIRSSVDYLRAIEDKDPSKRSKRSSFGHSKRASMTSLSLSNTKSMLAGKFGDAFRRFEAPSSHDQPLRTPSPSFDTDRMDRLDDPHSVPTRTGSLYPIAGSVATDDTASDLLDETQELSPDVKRELERRALDAEEKRVEEAARAYQARVAKGEVTQGLARASTIQSRVRTLLDESRKEEPVKRTAEGYGKYTRESETGKDGERPTVPGKKSNMVSNMAAPAPPSSAPPIISTSSSTSGPATQRTGPTAPPKPKKLQTGGTNTTTTTTGGPSSFPSPVKPSSSSLANKRAVAPQHGLGIQDPVTSNNPTENMSAADAEAWEENFTRRYPSLSGFELVEAEIPVRTTSTSTAAAPATSTAAGRVRDV</sequence>
<feature type="compositionally biased region" description="Low complexity" evidence="12">
    <location>
        <begin position="1024"/>
        <end position="1039"/>
    </location>
</feature>
<dbReference type="PROSITE" id="PS00108">
    <property type="entry name" value="PROTEIN_KINASE_ST"/>
    <property type="match status" value="1"/>
</dbReference>
<evidence type="ECO:0000256" key="1">
    <source>
        <dbReference type="ARBA" id="ARBA00004496"/>
    </source>
</evidence>
<dbReference type="GO" id="GO:0005524">
    <property type="term" value="F:ATP binding"/>
    <property type="evidence" value="ECO:0007669"/>
    <property type="project" value="UniProtKB-KW"/>
</dbReference>
<gene>
    <name evidence="14" type="ORF">EJ05DRAFT_528388</name>
</gene>
<dbReference type="RefSeq" id="XP_033600420.1">
    <property type="nucleotide sequence ID" value="XM_033748908.1"/>
</dbReference>
<evidence type="ECO:0000256" key="3">
    <source>
        <dbReference type="ARBA" id="ARBA00022490"/>
    </source>
</evidence>
<feature type="compositionally biased region" description="Polar residues" evidence="12">
    <location>
        <begin position="981"/>
        <end position="991"/>
    </location>
</feature>
<evidence type="ECO:0000256" key="6">
    <source>
        <dbReference type="ARBA" id="ARBA00022679"/>
    </source>
</evidence>
<feature type="compositionally biased region" description="Polar residues" evidence="12">
    <location>
        <begin position="712"/>
        <end position="722"/>
    </location>
</feature>
<feature type="compositionally biased region" description="Polar residues" evidence="12">
    <location>
        <begin position="632"/>
        <end position="647"/>
    </location>
</feature>
<evidence type="ECO:0000256" key="5">
    <source>
        <dbReference type="ARBA" id="ARBA00022553"/>
    </source>
</evidence>
<evidence type="ECO:0000256" key="2">
    <source>
        <dbReference type="ARBA" id="ARBA00012513"/>
    </source>
</evidence>
<keyword evidence="4" id="KW-0723">Serine/threonine-protein kinase</keyword>
<dbReference type="InterPro" id="IPR008271">
    <property type="entry name" value="Ser/Thr_kinase_AS"/>
</dbReference>
<organism evidence="14 15">
    <name type="scientific">Pseudovirgaria hyperparasitica</name>
    <dbReference type="NCBI Taxonomy" id="470096"/>
    <lineage>
        <taxon>Eukaryota</taxon>
        <taxon>Fungi</taxon>
        <taxon>Dikarya</taxon>
        <taxon>Ascomycota</taxon>
        <taxon>Pezizomycotina</taxon>
        <taxon>Dothideomycetes</taxon>
        <taxon>Dothideomycetes incertae sedis</taxon>
        <taxon>Acrospermales</taxon>
        <taxon>Acrospermaceae</taxon>
        <taxon>Pseudovirgaria</taxon>
    </lineage>
</organism>
<evidence type="ECO:0000256" key="8">
    <source>
        <dbReference type="ARBA" id="ARBA00022777"/>
    </source>
</evidence>
<keyword evidence="7" id="KW-0547">Nucleotide-binding</keyword>
<dbReference type="InterPro" id="IPR011009">
    <property type="entry name" value="Kinase-like_dom_sf"/>
</dbReference>
<dbReference type="OrthoDB" id="2018507at2759"/>
<dbReference type="SMART" id="SM00220">
    <property type="entry name" value="S_TKc"/>
    <property type="match status" value="1"/>
</dbReference>
<feature type="compositionally biased region" description="Polar residues" evidence="12">
    <location>
        <begin position="589"/>
        <end position="604"/>
    </location>
</feature>
<dbReference type="Pfam" id="PF00069">
    <property type="entry name" value="Pkinase"/>
    <property type="match status" value="1"/>
</dbReference>
<dbReference type="Proteomes" id="UP000799437">
    <property type="component" value="Unassembled WGS sequence"/>
</dbReference>
<dbReference type="EMBL" id="ML996572">
    <property type="protein sequence ID" value="KAF2757969.1"/>
    <property type="molecule type" value="Genomic_DNA"/>
</dbReference>
<reference evidence="14" key="1">
    <citation type="journal article" date="2020" name="Stud. Mycol.">
        <title>101 Dothideomycetes genomes: a test case for predicting lifestyles and emergence of pathogens.</title>
        <authorList>
            <person name="Haridas S."/>
            <person name="Albert R."/>
            <person name="Binder M."/>
            <person name="Bloem J."/>
            <person name="Labutti K."/>
            <person name="Salamov A."/>
            <person name="Andreopoulos B."/>
            <person name="Baker S."/>
            <person name="Barry K."/>
            <person name="Bills G."/>
            <person name="Bluhm B."/>
            <person name="Cannon C."/>
            <person name="Castanera R."/>
            <person name="Culley D."/>
            <person name="Daum C."/>
            <person name="Ezra D."/>
            <person name="Gonzalez J."/>
            <person name="Henrissat B."/>
            <person name="Kuo A."/>
            <person name="Liang C."/>
            <person name="Lipzen A."/>
            <person name="Lutzoni F."/>
            <person name="Magnuson J."/>
            <person name="Mondo S."/>
            <person name="Nolan M."/>
            <person name="Ohm R."/>
            <person name="Pangilinan J."/>
            <person name="Park H.-J."/>
            <person name="Ramirez L."/>
            <person name="Alfaro M."/>
            <person name="Sun H."/>
            <person name="Tritt A."/>
            <person name="Yoshinaga Y."/>
            <person name="Zwiers L.-H."/>
            <person name="Turgeon B."/>
            <person name="Goodwin S."/>
            <person name="Spatafora J."/>
            <person name="Crous P."/>
            <person name="Grigoriev I."/>
        </authorList>
    </citation>
    <scope>NUCLEOTIDE SEQUENCE</scope>
    <source>
        <strain evidence="14">CBS 121739</strain>
    </source>
</reference>
<keyword evidence="8" id="KW-0418">Kinase</keyword>
<keyword evidence="5" id="KW-0597">Phosphoprotein</keyword>
<feature type="region of interest" description="Disordered" evidence="12">
    <location>
        <begin position="371"/>
        <end position="395"/>
    </location>
</feature>
<dbReference type="Gene3D" id="1.10.510.10">
    <property type="entry name" value="Transferase(Phosphotransferase) domain 1"/>
    <property type="match status" value="1"/>
</dbReference>
<dbReference type="GO" id="GO:0007015">
    <property type="term" value="P:actin filament organization"/>
    <property type="evidence" value="ECO:0007669"/>
    <property type="project" value="TreeGrafter"/>
</dbReference>
<feature type="compositionally biased region" description="Low complexity" evidence="12">
    <location>
        <begin position="607"/>
        <end position="623"/>
    </location>
</feature>
<name>A0A6A6W6Z1_9PEZI</name>
<evidence type="ECO:0000256" key="11">
    <source>
        <dbReference type="ARBA" id="ARBA00048679"/>
    </source>
</evidence>
<feature type="domain" description="Protein kinase" evidence="13">
    <location>
        <begin position="39"/>
        <end position="320"/>
    </location>
</feature>
<evidence type="ECO:0000256" key="10">
    <source>
        <dbReference type="ARBA" id="ARBA00047899"/>
    </source>
</evidence>
<dbReference type="AlphaFoldDB" id="A0A6A6W6Z1"/>
<dbReference type="PANTHER" id="PTHR22967">
    <property type="entry name" value="SERINE/THREONINE PROTEIN KINASE"/>
    <property type="match status" value="1"/>
</dbReference>
<protein>
    <recommendedName>
        <fullName evidence="2">non-specific serine/threonine protein kinase</fullName>
        <ecNumber evidence="2">2.7.11.1</ecNumber>
    </recommendedName>
</protein>
<feature type="region of interest" description="Disordered" evidence="12">
    <location>
        <begin position="831"/>
        <end position="992"/>
    </location>
</feature>
<feature type="compositionally biased region" description="Low complexity" evidence="12">
    <location>
        <begin position="484"/>
        <end position="496"/>
    </location>
</feature>
<feature type="compositionally biased region" description="Polar residues" evidence="12">
    <location>
        <begin position="510"/>
        <end position="526"/>
    </location>
</feature>
<dbReference type="PANTHER" id="PTHR22967:SF57">
    <property type="entry name" value="AUXILIN, ISOFORM A-RELATED"/>
    <property type="match status" value="1"/>
</dbReference>
<dbReference type="EC" id="2.7.11.1" evidence="2"/>
<dbReference type="GO" id="GO:0000147">
    <property type="term" value="P:actin cortical patch assembly"/>
    <property type="evidence" value="ECO:0007669"/>
    <property type="project" value="TreeGrafter"/>
</dbReference>
<feature type="compositionally biased region" description="Basic and acidic residues" evidence="12">
    <location>
        <begin position="755"/>
        <end position="766"/>
    </location>
</feature>
<feature type="compositionally biased region" description="Basic and acidic residues" evidence="12">
    <location>
        <begin position="690"/>
        <end position="699"/>
    </location>
</feature>
<evidence type="ECO:0000256" key="9">
    <source>
        <dbReference type="ARBA" id="ARBA00022840"/>
    </source>
</evidence>
<dbReference type="InterPro" id="IPR000719">
    <property type="entry name" value="Prot_kinase_dom"/>
</dbReference>
<dbReference type="GO" id="GO:0005737">
    <property type="term" value="C:cytoplasm"/>
    <property type="evidence" value="ECO:0007669"/>
    <property type="project" value="UniProtKB-SubCell"/>
</dbReference>
<dbReference type="SUPFAM" id="SSF56112">
    <property type="entry name" value="Protein kinase-like (PK-like)"/>
    <property type="match status" value="1"/>
</dbReference>
<feature type="region of interest" description="Disordered" evidence="12">
    <location>
        <begin position="1024"/>
        <end position="1045"/>
    </location>
</feature>
<feature type="compositionally biased region" description="Basic residues" evidence="12">
    <location>
        <begin position="700"/>
        <end position="711"/>
    </location>
</feature>
<evidence type="ECO:0000313" key="14">
    <source>
        <dbReference type="EMBL" id="KAF2757969.1"/>
    </source>
</evidence>
<feature type="compositionally biased region" description="Basic and acidic residues" evidence="12">
    <location>
        <begin position="850"/>
        <end position="883"/>
    </location>
</feature>
<evidence type="ECO:0000259" key="13">
    <source>
        <dbReference type="PROSITE" id="PS50011"/>
    </source>
</evidence>
<feature type="compositionally biased region" description="Low complexity" evidence="12">
    <location>
        <begin position="937"/>
        <end position="963"/>
    </location>
</feature>
<keyword evidence="9" id="KW-0067">ATP-binding</keyword>
<feature type="region of interest" description="Disordered" evidence="12">
    <location>
        <begin position="736"/>
        <end position="787"/>
    </location>
</feature>
<dbReference type="GO" id="GO:0004674">
    <property type="term" value="F:protein serine/threonine kinase activity"/>
    <property type="evidence" value="ECO:0007669"/>
    <property type="project" value="UniProtKB-KW"/>
</dbReference>
<dbReference type="FunFam" id="1.10.510.10:FF:000441">
    <property type="entry name" value="Serine/threonine protein kinase"/>
    <property type="match status" value="1"/>
</dbReference>
<evidence type="ECO:0000256" key="4">
    <source>
        <dbReference type="ARBA" id="ARBA00022527"/>
    </source>
</evidence>
<comment type="subcellular location">
    <subcellularLocation>
        <location evidence="1">Cytoplasm</location>
    </subcellularLocation>
</comment>
<comment type="catalytic activity">
    <reaction evidence="10">
        <text>L-threonyl-[protein] + ATP = O-phospho-L-threonyl-[protein] + ADP + H(+)</text>
        <dbReference type="Rhea" id="RHEA:46608"/>
        <dbReference type="Rhea" id="RHEA-COMP:11060"/>
        <dbReference type="Rhea" id="RHEA-COMP:11605"/>
        <dbReference type="ChEBI" id="CHEBI:15378"/>
        <dbReference type="ChEBI" id="CHEBI:30013"/>
        <dbReference type="ChEBI" id="CHEBI:30616"/>
        <dbReference type="ChEBI" id="CHEBI:61977"/>
        <dbReference type="ChEBI" id="CHEBI:456216"/>
        <dbReference type="EC" id="2.7.11.1"/>
    </reaction>
</comment>
<accession>A0A6A6W6Z1</accession>
<feature type="compositionally biased region" description="Basic and acidic residues" evidence="12">
    <location>
        <begin position="654"/>
        <end position="663"/>
    </location>
</feature>
<keyword evidence="15" id="KW-1185">Reference proteome</keyword>
<feature type="compositionally biased region" description="Low complexity" evidence="12">
    <location>
        <begin position="907"/>
        <end position="921"/>
    </location>
</feature>